<protein>
    <submittedName>
        <fullName evidence="6">Alpha/beta hydrolase fold-domain-containing protein</fullName>
    </submittedName>
</protein>
<comment type="similarity">
    <text evidence="1">Belongs to the 'GDXG' lipolytic enzyme family.</text>
</comment>
<dbReference type="Proteomes" id="UP000193648">
    <property type="component" value="Unassembled WGS sequence"/>
</dbReference>
<dbReference type="STRING" id="64571.A0A1Y2GEK2"/>
<sequence>MKRPVKVPLLYNRTGNCITSCPADIDSTTQQQPKSYSFTHRNQFPRPSFSQRAHLNGILHTPDDAVFVIITILFIFWSLVRLFCLELPYFILTGFRRSTKQHPVEWSWWASALFSILRCGCSDIDTMGQARFIGLLLNSFMPLQMLFLPKKIKITKGIKFKVKLDVLLRPERASLTEVRAQLLENYPNFSDDPMNPSESYLKSMHPRGPNAPLANIPEEVGPLDTDGTYTLTGEWIEALEDSSKSSNKPRSNTVVLYFHGGAHIICSSKTHRHTLARLAMEIGPGTRIFSVDYRLAPENPFPASVHDAFAAFLYLTEPNHTALVLDDGDNSAATVHQLPIDPRNIVVAGDSAGGNIAAAFMLYMNKYVQPSTEPKFILPHAALLLSPWMDITSSLPAGKSFDWHCFCPGPIGTSPFDKKAFIEYKKQNYACIYVCGDKNLVPNARNALGKDRYWQWYTHLAQHPLISIAFANEGSLGGFTNTLFVR</sequence>
<keyword evidence="4" id="KW-0472">Membrane</keyword>
<dbReference type="Gene3D" id="3.40.50.1820">
    <property type="entry name" value="alpha/beta hydrolase"/>
    <property type="match status" value="1"/>
</dbReference>
<dbReference type="OrthoDB" id="408631at2759"/>
<dbReference type="PANTHER" id="PTHR48081">
    <property type="entry name" value="AB HYDROLASE SUPERFAMILY PROTEIN C4A8.06C"/>
    <property type="match status" value="1"/>
</dbReference>
<organism evidence="6 7">
    <name type="scientific">Lobosporangium transversale</name>
    <dbReference type="NCBI Taxonomy" id="64571"/>
    <lineage>
        <taxon>Eukaryota</taxon>
        <taxon>Fungi</taxon>
        <taxon>Fungi incertae sedis</taxon>
        <taxon>Mucoromycota</taxon>
        <taxon>Mortierellomycotina</taxon>
        <taxon>Mortierellomycetes</taxon>
        <taxon>Mortierellales</taxon>
        <taxon>Mortierellaceae</taxon>
        <taxon>Lobosporangium</taxon>
    </lineage>
</organism>
<evidence type="ECO:0000256" key="1">
    <source>
        <dbReference type="ARBA" id="ARBA00010515"/>
    </source>
</evidence>
<proteinExistence type="inferred from homology"/>
<feature type="active site" evidence="3">
    <location>
        <position position="351"/>
    </location>
</feature>
<dbReference type="Pfam" id="PF07859">
    <property type="entry name" value="Abhydrolase_3"/>
    <property type="match status" value="1"/>
</dbReference>
<keyword evidence="7" id="KW-1185">Reference proteome</keyword>
<dbReference type="SUPFAM" id="SSF53474">
    <property type="entry name" value="alpha/beta-Hydrolases"/>
    <property type="match status" value="1"/>
</dbReference>
<dbReference type="GeneID" id="33561415"/>
<evidence type="ECO:0000256" key="4">
    <source>
        <dbReference type="SAM" id="Phobius"/>
    </source>
</evidence>
<dbReference type="AlphaFoldDB" id="A0A1Y2GEK2"/>
<dbReference type="InParanoid" id="A0A1Y2GEK2"/>
<accession>A0A1Y2GEK2</accession>
<dbReference type="InterPro" id="IPR050300">
    <property type="entry name" value="GDXG_lipolytic_enzyme"/>
</dbReference>
<reference evidence="6 7" key="1">
    <citation type="submission" date="2016-07" db="EMBL/GenBank/DDBJ databases">
        <title>Pervasive Adenine N6-methylation of Active Genes in Fungi.</title>
        <authorList>
            <consortium name="DOE Joint Genome Institute"/>
            <person name="Mondo S.J."/>
            <person name="Dannebaum R.O."/>
            <person name="Kuo R.C."/>
            <person name="Labutti K."/>
            <person name="Haridas S."/>
            <person name="Kuo A."/>
            <person name="Salamov A."/>
            <person name="Ahrendt S.R."/>
            <person name="Lipzen A."/>
            <person name="Sullivan W."/>
            <person name="Andreopoulos W.B."/>
            <person name="Clum A."/>
            <person name="Lindquist E."/>
            <person name="Daum C."/>
            <person name="Ramamoorthy G.K."/>
            <person name="Gryganskyi A."/>
            <person name="Culley D."/>
            <person name="Magnuson J.K."/>
            <person name="James T.Y."/>
            <person name="O'Malley M.A."/>
            <person name="Stajich J.E."/>
            <person name="Spatafora J.W."/>
            <person name="Visel A."/>
            <person name="Grigoriev I.V."/>
        </authorList>
    </citation>
    <scope>NUCLEOTIDE SEQUENCE [LARGE SCALE GENOMIC DNA]</scope>
    <source>
        <strain evidence="6 7">NRRL 3116</strain>
    </source>
</reference>
<comment type="caution">
    <text evidence="6">The sequence shown here is derived from an EMBL/GenBank/DDBJ whole genome shotgun (WGS) entry which is preliminary data.</text>
</comment>
<feature type="domain" description="Alpha/beta hydrolase fold-3" evidence="5">
    <location>
        <begin position="255"/>
        <end position="393"/>
    </location>
</feature>
<name>A0A1Y2GEK2_9FUNG</name>
<evidence type="ECO:0000259" key="5">
    <source>
        <dbReference type="Pfam" id="PF07859"/>
    </source>
</evidence>
<evidence type="ECO:0000313" key="6">
    <source>
        <dbReference type="EMBL" id="ORZ08587.1"/>
    </source>
</evidence>
<keyword evidence="4" id="KW-1133">Transmembrane helix</keyword>
<evidence type="ECO:0000256" key="3">
    <source>
        <dbReference type="PROSITE-ProRule" id="PRU10038"/>
    </source>
</evidence>
<dbReference type="GO" id="GO:0016787">
    <property type="term" value="F:hydrolase activity"/>
    <property type="evidence" value="ECO:0007669"/>
    <property type="project" value="UniProtKB-KW"/>
</dbReference>
<feature type="transmembrane region" description="Helical" evidence="4">
    <location>
        <begin position="65"/>
        <end position="92"/>
    </location>
</feature>
<dbReference type="RefSeq" id="XP_021878515.1">
    <property type="nucleotide sequence ID" value="XM_022019570.1"/>
</dbReference>
<dbReference type="PROSITE" id="PS01174">
    <property type="entry name" value="LIPASE_GDXG_SER"/>
    <property type="match status" value="1"/>
</dbReference>
<dbReference type="EMBL" id="MCFF01000037">
    <property type="protein sequence ID" value="ORZ08587.1"/>
    <property type="molecule type" value="Genomic_DNA"/>
</dbReference>
<dbReference type="PANTHER" id="PTHR48081:SF19">
    <property type="entry name" value="AB HYDROLASE SUPERFAMILY PROTEIN C4A8.06C"/>
    <property type="match status" value="1"/>
</dbReference>
<keyword evidence="2 6" id="KW-0378">Hydrolase</keyword>
<dbReference type="InterPro" id="IPR033140">
    <property type="entry name" value="Lipase_GDXG_put_SER_AS"/>
</dbReference>
<evidence type="ECO:0000256" key="2">
    <source>
        <dbReference type="ARBA" id="ARBA00022801"/>
    </source>
</evidence>
<gene>
    <name evidence="6" type="ORF">BCR41DRAFT_146894</name>
</gene>
<evidence type="ECO:0000313" key="7">
    <source>
        <dbReference type="Proteomes" id="UP000193648"/>
    </source>
</evidence>
<dbReference type="InterPro" id="IPR029058">
    <property type="entry name" value="AB_hydrolase_fold"/>
</dbReference>
<keyword evidence="4" id="KW-0812">Transmembrane</keyword>
<dbReference type="InterPro" id="IPR013094">
    <property type="entry name" value="AB_hydrolase_3"/>
</dbReference>